<gene>
    <name evidence="1" type="ORF">GIV53_25025</name>
</gene>
<evidence type="ECO:0000313" key="1">
    <source>
        <dbReference type="EMBL" id="MCF5632479.1"/>
    </source>
</evidence>
<evidence type="ECO:0000313" key="2">
    <source>
        <dbReference type="Proteomes" id="UP000814010"/>
    </source>
</evidence>
<sequence>MGTIINKPGHLSFLTLQRGNAFRDALRRKGREHWHERYRSCSAQRNAGTTCLINSSSDFFFSACGRLLSHQKLNSSTPSSW</sequence>
<dbReference type="EMBL" id="WKAE01000462">
    <property type="protein sequence ID" value="MCF5632479.1"/>
    <property type="molecule type" value="Genomic_DNA"/>
</dbReference>
<comment type="caution">
    <text evidence="1">The sequence shown here is derived from an EMBL/GenBank/DDBJ whole genome shotgun (WGS) entry which is preliminary data.</text>
</comment>
<proteinExistence type="predicted"/>
<protein>
    <submittedName>
        <fullName evidence="1">DUF1534 domain-containing protein</fullName>
    </submittedName>
</protein>
<dbReference type="AlphaFoldDB" id="A0A9Q4A8U0"/>
<dbReference type="AntiFam" id="ANF00261">
    <property type="entry name" value="Protein of unknown function (DUF1534)"/>
</dbReference>
<accession>A0A9Q4A8U0</accession>
<organism evidence="1 2">
    <name type="scientific">Pseudomonas syringae</name>
    <dbReference type="NCBI Taxonomy" id="317"/>
    <lineage>
        <taxon>Bacteria</taxon>
        <taxon>Pseudomonadati</taxon>
        <taxon>Pseudomonadota</taxon>
        <taxon>Gammaproteobacteria</taxon>
        <taxon>Pseudomonadales</taxon>
        <taxon>Pseudomonadaceae</taxon>
        <taxon>Pseudomonas</taxon>
    </lineage>
</organism>
<dbReference type="Proteomes" id="UP000814010">
    <property type="component" value="Unassembled WGS sequence"/>
</dbReference>
<reference evidence="1" key="1">
    <citation type="submission" date="2019-11" db="EMBL/GenBank/DDBJ databases">
        <title>Epiphytic Pseudomonas syringae from cherry orchards.</title>
        <authorList>
            <person name="Hulin M.T."/>
        </authorList>
    </citation>
    <scope>NUCLEOTIDE SEQUENCE</scope>
    <source>
        <strain evidence="1">PA-2-5E</strain>
    </source>
</reference>
<name>A0A9Q4A8U0_PSESX</name>